<feature type="region of interest" description="Disordered" evidence="1">
    <location>
        <begin position="606"/>
        <end position="625"/>
    </location>
</feature>
<accession>A0ABD1X540</accession>
<dbReference type="AlphaFoldDB" id="A0ABD1X540"/>
<feature type="region of interest" description="Disordered" evidence="1">
    <location>
        <begin position="645"/>
        <end position="698"/>
    </location>
</feature>
<evidence type="ECO:0000259" key="3">
    <source>
        <dbReference type="Pfam" id="PF14309"/>
    </source>
</evidence>
<feature type="region of interest" description="Disordered" evidence="1">
    <location>
        <begin position="565"/>
        <end position="592"/>
    </location>
</feature>
<dbReference type="PANTHER" id="PTHR46634">
    <property type="entry name" value="M REDUCTASE II SUBUNIT GAMMA, PUTATIVE (DUF3741)-RELATED"/>
    <property type="match status" value="1"/>
</dbReference>
<feature type="compositionally biased region" description="Polar residues" evidence="1">
    <location>
        <begin position="658"/>
        <end position="667"/>
    </location>
</feature>
<evidence type="ECO:0000313" key="6">
    <source>
        <dbReference type="EMBL" id="KAL2556960.1"/>
    </source>
</evidence>
<dbReference type="EMBL" id="JBFOLJ010000001">
    <property type="protein sequence ID" value="KAL2556960.1"/>
    <property type="molecule type" value="Genomic_DNA"/>
</dbReference>
<dbReference type="InterPro" id="IPR022212">
    <property type="entry name" value="DUF3741"/>
</dbReference>
<evidence type="ECO:0008006" key="8">
    <source>
        <dbReference type="Google" id="ProtNLM"/>
    </source>
</evidence>
<dbReference type="EMBL" id="JBFOLJ010000001">
    <property type="protein sequence ID" value="KAL2556896.1"/>
    <property type="molecule type" value="Genomic_DNA"/>
</dbReference>
<proteinExistence type="predicted"/>
<evidence type="ECO:0000259" key="2">
    <source>
        <dbReference type="Pfam" id="PF12552"/>
    </source>
</evidence>
<feature type="compositionally biased region" description="Polar residues" evidence="1">
    <location>
        <begin position="680"/>
        <end position="698"/>
    </location>
</feature>
<dbReference type="Pfam" id="PF14383">
    <property type="entry name" value="VARLMGL"/>
    <property type="match status" value="1"/>
</dbReference>
<dbReference type="Pfam" id="PF12552">
    <property type="entry name" value="DUF3741"/>
    <property type="match status" value="1"/>
</dbReference>
<feature type="region of interest" description="Disordered" evidence="1">
    <location>
        <begin position="41"/>
        <end position="67"/>
    </location>
</feature>
<comment type="caution">
    <text evidence="5">The sequence shown here is derived from an EMBL/GenBank/DDBJ whole genome shotgun (WGS) entry which is preliminary data.</text>
</comment>
<sequence>MEFHQYGKNENFEKTFPGCLGRMVNLFDLNAGLAGNRLLTDKPHRDGLPLSSSQSDVARMGPSSDQVEDQVMVSEMRRNCSNGKSNGTPMKMLIAQEMSKEVDSKRSPPNVVAKLMGLEALPQQQPNSATQRSYYRGYSRSHSDIPMGCREQQNEFFQYAEPNEYKDVYEIRQESQKANCVRDKSPLQGRYDETMNDRKIAAVRQKFIEAKSLSTDEKLRQSKQFQDALEFLNSNKDLFLRCVQETNPVFSPQCNHLQSIPPAETKRITILRPSKMVNNNNFAGEGNINEKKMKKGACVGQLNGLEKRHSGSSPPANWNIDQHPTQPTRIIVLKPCPVKLHNAKATELSLSESPRMLSEDFLGDVEDDKNQESREIAKAITQQMREKLGKHRRDETLLSSVCSNGYVGDESSCNKSEIEYAAGDLSDSEVMSPVFRHSWDYANRYSSPYYSSSFSRASYSPDSSVCREAKKRLSERWALMASNGSCLGQKHMQRSSSTLGEMLALSETKKAGRPEEECSFKEERRDSNSHFINDQRKDENVHNSPRNLLRSKSVPVSLAEFGTRLNVVTPDPDSSDNPEVREEANKTRSVKSSLKGTVASLFFSKNKKTSKDKSSSSVSHEECCSSGMLSGQIVNGKNGSLSHKMSDCLSPHLKEPSSIASSPNQVGKQGIISPEAGLSVTRSTAPGNLSENQEQPSPISVLDPFFEEEEHTTPDSTGHIKPDQHSLEFPVHHIKSNLIDKSPPIGSIARTLSWDDLYVDTASSYHSKLSLPTQAAEEEEREWFFFVQTLLTAAGLIGEVQSDSILATWHSSESPLDPSLRDNYTDFQGKETLHEAKRRQKRSTQKLVFDCVNAALVDIAGYGSDSWQRANASLRMVDQVWARINTWISGDFLGDCGDDYCLLVERMVRKEVLGKGWVDCLRLEMDNLGKEIEGKLLEDLVQEAVEEMTDRI</sequence>
<evidence type="ECO:0000313" key="7">
    <source>
        <dbReference type="Proteomes" id="UP001604277"/>
    </source>
</evidence>
<feature type="compositionally biased region" description="Basic and acidic residues" evidence="1">
    <location>
        <begin position="609"/>
        <end position="623"/>
    </location>
</feature>
<feature type="domain" description="DUF3741" evidence="4">
    <location>
        <begin position="108"/>
        <end position="125"/>
    </location>
</feature>
<reference evidence="5" key="1">
    <citation type="submission" date="2024-07" db="EMBL/GenBank/DDBJ databases">
        <title>Two chromosome-level genome assemblies of Korean endemic species Abeliophyllum distichum and Forsythia ovata (Oleaceae).</title>
        <authorList>
            <person name="Mun J.H."/>
        </authorList>
    </citation>
    <scope>NUCLEOTIDE SEQUENCE</scope>
    <source>
        <strain evidence="5">KNKB202402200001</strain>
        <tissue evidence="5">Leaf</tissue>
    </source>
</reference>
<keyword evidence="7" id="KW-1185">Reference proteome</keyword>
<feature type="region of interest" description="Disordered" evidence="1">
    <location>
        <begin position="507"/>
        <end position="549"/>
    </location>
</feature>
<organism evidence="5 7">
    <name type="scientific">Forsythia ovata</name>
    <dbReference type="NCBI Taxonomy" id="205694"/>
    <lineage>
        <taxon>Eukaryota</taxon>
        <taxon>Viridiplantae</taxon>
        <taxon>Streptophyta</taxon>
        <taxon>Embryophyta</taxon>
        <taxon>Tracheophyta</taxon>
        <taxon>Spermatophyta</taxon>
        <taxon>Magnoliopsida</taxon>
        <taxon>eudicotyledons</taxon>
        <taxon>Gunneridae</taxon>
        <taxon>Pentapetalae</taxon>
        <taxon>asterids</taxon>
        <taxon>lamiids</taxon>
        <taxon>Lamiales</taxon>
        <taxon>Oleaceae</taxon>
        <taxon>Forsythieae</taxon>
        <taxon>Forsythia</taxon>
    </lineage>
</organism>
<evidence type="ECO:0000259" key="4">
    <source>
        <dbReference type="Pfam" id="PF14383"/>
    </source>
</evidence>
<dbReference type="Pfam" id="PF14309">
    <property type="entry name" value="DUF4378"/>
    <property type="match status" value="1"/>
</dbReference>
<feature type="domain" description="DUF3741" evidence="2">
    <location>
        <begin position="204"/>
        <end position="247"/>
    </location>
</feature>
<evidence type="ECO:0000256" key="1">
    <source>
        <dbReference type="SAM" id="MobiDB-lite"/>
    </source>
</evidence>
<feature type="compositionally biased region" description="Basic and acidic residues" evidence="1">
    <location>
        <begin position="507"/>
        <end position="541"/>
    </location>
</feature>
<feature type="domain" description="DUF4378" evidence="3">
    <location>
        <begin position="784"/>
        <end position="943"/>
    </location>
</feature>
<gene>
    <name evidence="5" type="ORF">Fot_01635</name>
    <name evidence="6" type="ORF">Fot_01699</name>
</gene>
<dbReference type="InterPro" id="IPR032795">
    <property type="entry name" value="DUF3741-assoc"/>
</dbReference>
<dbReference type="PANTHER" id="PTHR46634:SF3">
    <property type="entry name" value="M REDUCTASE II SUBUNIT GAMMA, PUTATIVE (DUF3741)-RELATED"/>
    <property type="match status" value="1"/>
</dbReference>
<protein>
    <recommendedName>
        <fullName evidence="8">DUF4378 domain-containing protein</fullName>
    </recommendedName>
</protein>
<name>A0ABD1X540_9LAMI</name>
<dbReference type="InterPro" id="IPR025486">
    <property type="entry name" value="DUF4378"/>
</dbReference>
<dbReference type="Proteomes" id="UP001604277">
    <property type="component" value="Unassembled WGS sequence"/>
</dbReference>
<reference evidence="7" key="2">
    <citation type="submission" date="2024-07" db="EMBL/GenBank/DDBJ databases">
        <title>Two chromosome-level genome assemblies of Korean endemic species Abeliophyllum distichum and Forsythia ovata (Oleaceae).</title>
        <authorList>
            <person name="Jang H."/>
        </authorList>
    </citation>
    <scope>NUCLEOTIDE SEQUENCE [LARGE SCALE GENOMIC DNA]</scope>
</reference>
<evidence type="ECO:0000313" key="5">
    <source>
        <dbReference type="EMBL" id="KAL2556896.1"/>
    </source>
</evidence>